<dbReference type="Proteomes" id="UP001304243">
    <property type="component" value="Unassembled WGS sequence"/>
</dbReference>
<keyword evidence="2" id="KW-1133">Transmembrane helix</keyword>
<name>A0AAN7I4K0_9FUNG</name>
<feature type="transmembrane region" description="Helical" evidence="2">
    <location>
        <begin position="156"/>
        <end position="177"/>
    </location>
</feature>
<dbReference type="AlphaFoldDB" id="A0AAN7I4K0"/>
<reference evidence="3 4" key="1">
    <citation type="submission" date="2022-11" db="EMBL/GenBank/DDBJ databases">
        <title>Mucor velutinosus strain NIH1002 WGS.</title>
        <authorList>
            <person name="Subramanian P."/>
            <person name="Mullikin J.C."/>
            <person name="Segre J.A."/>
            <person name="Zelazny A.M."/>
        </authorList>
    </citation>
    <scope>NUCLEOTIDE SEQUENCE [LARGE SCALE GENOMIC DNA]</scope>
    <source>
        <strain evidence="3 4">NIH1002</strain>
    </source>
</reference>
<gene>
    <name evidence="3" type="primary">RIM15_2</name>
    <name evidence="3" type="ORF">ATC70_013156</name>
</gene>
<evidence type="ECO:0000256" key="1">
    <source>
        <dbReference type="SAM" id="MobiDB-lite"/>
    </source>
</evidence>
<comment type="caution">
    <text evidence="3">The sequence shown here is derived from an EMBL/GenBank/DDBJ whole genome shotgun (WGS) entry which is preliminary data.</text>
</comment>
<feature type="transmembrane region" description="Helical" evidence="2">
    <location>
        <begin position="110"/>
        <end position="136"/>
    </location>
</feature>
<dbReference type="EMBL" id="JASEJX010000006">
    <property type="protein sequence ID" value="KAK4521211.1"/>
    <property type="molecule type" value="Genomic_DNA"/>
</dbReference>
<keyword evidence="2" id="KW-0472">Membrane</keyword>
<keyword evidence="2" id="KW-0812">Transmembrane</keyword>
<dbReference type="GeneID" id="89956842"/>
<evidence type="ECO:0000256" key="2">
    <source>
        <dbReference type="SAM" id="Phobius"/>
    </source>
</evidence>
<keyword evidence="3" id="KW-0808">Transferase</keyword>
<accession>A0AAN7I4K0</accession>
<proteinExistence type="predicted"/>
<feature type="transmembrane region" description="Helical" evidence="2">
    <location>
        <begin position="46"/>
        <end position="69"/>
    </location>
</feature>
<protein>
    <submittedName>
        <fullName evidence="3">Rim15, signal transduction response regulator</fullName>
        <ecNumber evidence="3">2.7.11.1</ecNumber>
    </submittedName>
</protein>
<feature type="region of interest" description="Disordered" evidence="1">
    <location>
        <begin position="267"/>
        <end position="290"/>
    </location>
</feature>
<organism evidence="3 4">
    <name type="scientific">Mucor velutinosus</name>
    <dbReference type="NCBI Taxonomy" id="708070"/>
    <lineage>
        <taxon>Eukaryota</taxon>
        <taxon>Fungi</taxon>
        <taxon>Fungi incertae sedis</taxon>
        <taxon>Mucoromycota</taxon>
        <taxon>Mucoromycotina</taxon>
        <taxon>Mucoromycetes</taxon>
        <taxon>Mucorales</taxon>
        <taxon>Mucorineae</taxon>
        <taxon>Mucoraceae</taxon>
        <taxon>Mucor</taxon>
    </lineage>
</organism>
<dbReference type="EC" id="2.7.11.1" evidence="3"/>
<keyword evidence="4" id="KW-1185">Reference proteome</keyword>
<feature type="transmembrane region" description="Helical" evidence="2">
    <location>
        <begin position="221"/>
        <end position="243"/>
    </location>
</feature>
<sequence length="290" mass="32418">MWPSISALVNDHAMAFAPLIYWIVFGAAMVYYCIKHPVYRNRISYICLLASIFGIIASILSILSTTWGASIEQPAYFVFHGLYITFAFLPFIVAFYTREKQTKQSNAGKYTAYLGLLWAAACILGGLATTIMASIIVHQGYFENEGLLIRLSGGLYFLILMTWGFIAVILLLTLIYFKRLTEKHARSSALTYVLLNLLSTLILTILGFAPLEFSFFTLNALGYMSIFLVDLPNTIAVFVAFHMGHCWIGDNQRHLINNDVHNIQSDQAHHDGNVDANNNDGSKYELSSGV</sequence>
<feature type="transmembrane region" description="Helical" evidence="2">
    <location>
        <begin position="75"/>
        <end position="98"/>
    </location>
</feature>
<feature type="transmembrane region" description="Helical" evidence="2">
    <location>
        <begin position="189"/>
        <end position="209"/>
    </location>
</feature>
<evidence type="ECO:0000313" key="4">
    <source>
        <dbReference type="Proteomes" id="UP001304243"/>
    </source>
</evidence>
<dbReference type="RefSeq" id="XP_064687877.1">
    <property type="nucleotide sequence ID" value="XM_064832322.1"/>
</dbReference>
<dbReference type="GO" id="GO:0004674">
    <property type="term" value="F:protein serine/threonine kinase activity"/>
    <property type="evidence" value="ECO:0007669"/>
    <property type="project" value="UniProtKB-EC"/>
</dbReference>
<feature type="transmembrane region" description="Helical" evidence="2">
    <location>
        <begin position="12"/>
        <end position="34"/>
    </location>
</feature>
<evidence type="ECO:0000313" key="3">
    <source>
        <dbReference type="EMBL" id="KAK4521211.1"/>
    </source>
</evidence>